<keyword evidence="2" id="KW-1185">Reference proteome</keyword>
<dbReference type="Proteomes" id="UP000077755">
    <property type="component" value="Chromosome 4"/>
</dbReference>
<reference evidence="1" key="2">
    <citation type="submission" date="2022-03" db="EMBL/GenBank/DDBJ databases">
        <title>Draft title - Genomic analysis of global carrot germplasm unveils the trajectory of domestication and the origin of high carotenoid orange carrot.</title>
        <authorList>
            <person name="Iorizzo M."/>
            <person name="Ellison S."/>
            <person name="Senalik D."/>
            <person name="Macko-Podgorni A."/>
            <person name="Grzebelus D."/>
            <person name="Bostan H."/>
            <person name="Rolling W."/>
            <person name="Curaba J."/>
            <person name="Simon P."/>
        </authorList>
    </citation>
    <scope>NUCLEOTIDE SEQUENCE</scope>
    <source>
        <tissue evidence="1">Leaf</tissue>
    </source>
</reference>
<dbReference type="InterPro" id="IPR045880">
    <property type="entry name" value="ZCF37"/>
</dbReference>
<name>A0A165ZAW7_DAUCS</name>
<dbReference type="AlphaFoldDB" id="A0A165ZAW7"/>
<protein>
    <submittedName>
        <fullName evidence="1">Uncharacterized protein</fullName>
    </submittedName>
</protein>
<proteinExistence type="predicted"/>
<dbReference type="OMA" id="YMIPTIR"/>
<gene>
    <name evidence="1" type="ORF">DCAR_0418299</name>
</gene>
<reference evidence="1" key="1">
    <citation type="journal article" date="2016" name="Nat. Genet.">
        <title>A high-quality carrot genome assembly provides new insights into carotenoid accumulation and asterid genome evolution.</title>
        <authorList>
            <person name="Iorizzo M."/>
            <person name="Ellison S."/>
            <person name="Senalik D."/>
            <person name="Zeng P."/>
            <person name="Satapoomin P."/>
            <person name="Huang J."/>
            <person name="Bowman M."/>
            <person name="Iovene M."/>
            <person name="Sanseverino W."/>
            <person name="Cavagnaro P."/>
            <person name="Yildiz M."/>
            <person name="Macko-Podgorni A."/>
            <person name="Moranska E."/>
            <person name="Grzebelus E."/>
            <person name="Grzebelus D."/>
            <person name="Ashrafi H."/>
            <person name="Zheng Z."/>
            <person name="Cheng S."/>
            <person name="Spooner D."/>
            <person name="Van Deynze A."/>
            <person name="Simon P."/>
        </authorList>
    </citation>
    <scope>NUCLEOTIDE SEQUENCE</scope>
    <source>
        <tissue evidence="1">Leaf</tissue>
    </source>
</reference>
<dbReference type="Gramene" id="KZM99821">
    <property type="protein sequence ID" value="KZM99821"/>
    <property type="gene ID" value="DCAR_012817"/>
</dbReference>
<evidence type="ECO:0000313" key="2">
    <source>
        <dbReference type="Proteomes" id="UP000077755"/>
    </source>
</evidence>
<sequence>MPSPLICGSFNNQEDEDFEFLGSFTSPRSRKPAKWHSFGGSKGNKNPYADRGLDKFSALVAELDSRRKKIYTQKGSEDISLIGFVYSNSDDYKPIVVKLKNKKQQSMITEKDKLKPDHVVSPPASSEIEPAKPDQAKVLSRIGSYIKTTPKKVRFEVVKNINTDNLRQPWYYISLITIFILVSITVFGRSFAVLCTTLGWYLVPTIQNLDVKKKPAAKKKIYAKALSYNDKLITSRDNEMVDSKKTKTMKKAMSYSYNKNVKISSSTFDHGIASPSSVLSGYKSPPQPASPPLDRRLSFPTQGN</sequence>
<dbReference type="PANTHER" id="PTHR35275:SF1">
    <property type="entry name" value="OS07G0585900 PROTEIN"/>
    <property type="match status" value="1"/>
</dbReference>
<dbReference type="EMBL" id="CP093346">
    <property type="protein sequence ID" value="WOG98953.1"/>
    <property type="molecule type" value="Genomic_DNA"/>
</dbReference>
<organism evidence="1 2">
    <name type="scientific">Daucus carota subsp. sativus</name>
    <name type="common">Carrot</name>
    <dbReference type="NCBI Taxonomy" id="79200"/>
    <lineage>
        <taxon>Eukaryota</taxon>
        <taxon>Viridiplantae</taxon>
        <taxon>Streptophyta</taxon>
        <taxon>Embryophyta</taxon>
        <taxon>Tracheophyta</taxon>
        <taxon>Spermatophyta</taxon>
        <taxon>Magnoliopsida</taxon>
        <taxon>eudicotyledons</taxon>
        <taxon>Gunneridae</taxon>
        <taxon>Pentapetalae</taxon>
        <taxon>asterids</taxon>
        <taxon>campanulids</taxon>
        <taxon>Apiales</taxon>
        <taxon>Apiaceae</taxon>
        <taxon>Apioideae</taxon>
        <taxon>Scandiceae</taxon>
        <taxon>Daucinae</taxon>
        <taxon>Daucus</taxon>
        <taxon>Daucus sect. Daucus</taxon>
    </lineage>
</organism>
<accession>A0A165ZAW7</accession>
<dbReference type="PANTHER" id="PTHR35275">
    <property type="entry name" value="ZCF37"/>
    <property type="match status" value="1"/>
</dbReference>
<evidence type="ECO:0000313" key="1">
    <source>
        <dbReference type="EMBL" id="WOG98953.1"/>
    </source>
</evidence>